<dbReference type="InterPro" id="IPR043128">
    <property type="entry name" value="Rev_trsase/Diguanyl_cyclase"/>
</dbReference>
<dbReference type="Pfam" id="PF00563">
    <property type="entry name" value="EAL"/>
    <property type="match status" value="1"/>
</dbReference>
<dbReference type="GO" id="GO:0007165">
    <property type="term" value="P:signal transduction"/>
    <property type="evidence" value="ECO:0007669"/>
    <property type="project" value="InterPro"/>
</dbReference>
<dbReference type="GO" id="GO:0016020">
    <property type="term" value="C:membrane"/>
    <property type="evidence" value="ECO:0007669"/>
    <property type="project" value="InterPro"/>
</dbReference>
<dbReference type="FunFam" id="3.30.70.270:FF:000001">
    <property type="entry name" value="Diguanylate cyclase domain protein"/>
    <property type="match status" value="1"/>
</dbReference>
<dbReference type="Proteomes" id="UP000186110">
    <property type="component" value="Chromosome"/>
</dbReference>
<dbReference type="SMART" id="SM00267">
    <property type="entry name" value="GGDEF"/>
    <property type="match status" value="1"/>
</dbReference>
<dbReference type="InterPro" id="IPR035919">
    <property type="entry name" value="EAL_sf"/>
</dbReference>
<dbReference type="EMBL" id="CP019239">
    <property type="protein sequence ID" value="APW44584.1"/>
    <property type="molecule type" value="Genomic_DNA"/>
</dbReference>
<reference evidence="6 7" key="1">
    <citation type="submission" date="2017-01" db="EMBL/GenBank/DDBJ databases">
        <authorList>
            <person name="Mah S.A."/>
            <person name="Swanson W.J."/>
            <person name="Moy G.W."/>
            <person name="Vacquier V.D."/>
        </authorList>
    </citation>
    <scope>NUCLEOTIDE SEQUENCE [LARGE SCALE GENOMIC DNA]</scope>
    <source>
        <strain evidence="6 7">DSM 22694</strain>
    </source>
</reference>
<feature type="domain" description="GGDEF" evidence="5">
    <location>
        <begin position="286"/>
        <end position="419"/>
    </location>
</feature>
<keyword evidence="2" id="KW-0472">Membrane</keyword>
<dbReference type="Gene3D" id="6.10.340.10">
    <property type="match status" value="1"/>
</dbReference>
<dbReference type="GO" id="GO:0071111">
    <property type="term" value="F:cyclic-guanylate-specific phosphodiesterase activity"/>
    <property type="evidence" value="ECO:0007669"/>
    <property type="project" value="UniProtKB-EC"/>
</dbReference>
<dbReference type="PROSITE" id="PS50885">
    <property type="entry name" value="HAMP"/>
    <property type="match status" value="1"/>
</dbReference>
<dbReference type="InterPro" id="IPR029787">
    <property type="entry name" value="Nucleotide_cyclase"/>
</dbReference>
<keyword evidence="7" id="KW-1185">Reference proteome</keyword>
<dbReference type="CDD" id="cd01949">
    <property type="entry name" value="GGDEF"/>
    <property type="match status" value="1"/>
</dbReference>
<dbReference type="Pfam" id="PF00672">
    <property type="entry name" value="HAMP"/>
    <property type="match status" value="1"/>
</dbReference>
<feature type="domain" description="HAMP" evidence="4">
    <location>
        <begin position="189"/>
        <end position="243"/>
    </location>
</feature>
<dbReference type="STRING" id="1484693.RS694_20045"/>
<dbReference type="InterPro" id="IPR001633">
    <property type="entry name" value="EAL_dom"/>
</dbReference>
<keyword evidence="2" id="KW-1133">Transmembrane helix</keyword>
<dbReference type="NCBIfam" id="TIGR00254">
    <property type="entry name" value="GGDEF"/>
    <property type="match status" value="1"/>
</dbReference>
<dbReference type="FunFam" id="3.20.20.450:FF:000001">
    <property type="entry name" value="Cyclic di-GMP phosphodiesterase yahA"/>
    <property type="match status" value="1"/>
</dbReference>
<evidence type="ECO:0000313" key="7">
    <source>
        <dbReference type="Proteomes" id="UP000186110"/>
    </source>
</evidence>
<name>A0A1P8KEY1_9BURK</name>
<dbReference type="KEGG" id="rsb:RS694_20045"/>
<evidence type="ECO:0000259" key="5">
    <source>
        <dbReference type="PROSITE" id="PS50887"/>
    </source>
</evidence>
<keyword evidence="2" id="KW-0812">Transmembrane</keyword>
<gene>
    <name evidence="6" type="ORF">RS694_20045</name>
</gene>
<dbReference type="PANTHER" id="PTHR44757">
    <property type="entry name" value="DIGUANYLATE CYCLASE DGCP"/>
    <property type="match status" value="1"/>
</dbReference>
<evidence type="ECO:0000259" key="4">
    <source>
        <dbReference type="PROSITE" id="PS50885"/>
    </source>
</evidence>
<proteinExistence type="predicted"/>
<dbReference type="CDD" id="cd01948">
    <property type="entry name" value="EAL"/>
    <property type="match status" value="1"/>
</dbReference>
<dbReference type="AlphaFoldDB" id="A0A1P8KEY1"/>
<dbReference type="SMART" id="SM00052">
    <property type="entry name" value="EAL"/>
    <property type="match status" value="1"/>
</dbReference>
<comment type="catalytic activity">
    <reaction evidence="1">
        <text>3',3'-c-di-GMP + H2O = 5'-phosphoguanylyl(3'-&gt;5')guanosine + H(+)</text>
        <dbReference type="Rhea" id="RHEA:24902"/>
        <dbReference type="ChEBI" id="CHEBI:15377"/>
        <dbReference type="ChEBI" id="CHEBI:15378"/>
        <dbReference type="ChEBI" id="CHEBI:58754"/>
        <dbReference type="ChEBI" id="CHEBI:58805"/>
        <dbReference type="EC" id="3.1.4.52"/>
    </reaction>
    <physiologicalReaction direction="left-to-right" evidence="1">
        <dbReference type="Rhea" id="RHEA:24903"/>
    </physiologicalReaction>
</comment>
<feature type="domain" description="EAL" evidence="3">
    <location>
        <begin position="428"/>
        <end position="682"/>
    </location>
</feature>
<accession>A0A1P8KEY1</accession>
<dbReference type="GO" id="GO:0071732">
    <property type="term" value="P:cellular response to nitric oxide"/>
    <property type="evidence" value="ECO:0007669"/>
    <property type="project" value="UniProtKB-ARBA"/>
</dbReference>
<sequence length="688" mass="76308">MKSIFQLLGRLRARWRGGLPLRYTVMVAVLAAVTAPAALLLAIEQQLSEKSQQALLAQGESALMAIGSVSIAEPMWVVDRVALDAAAQRLLENPQVVAVRIEDGLTNAPPVERIRDGYARVLDAEVAAGRLNHQVRQVVRSGENLGRLVVWFDATYGQGLLQQRRSQMFTLVVLQVLVSLVVLTPMLVSRVLKPIERLKAQASALVEHSSEEQPVFIWRRHDELGLLGRHLGQVQDRLRELFGQLGAKNAQLEQLAMYDHLTGLPNRSLFIDLVQREMLQARRNQQKFGVFFIDLDRFKAVNDSMGHAAGDQLLIEVARRLRDTLREVDVVCRQSGDEFLVLVRDIAHWETLGDMADRILQAVEAPVVLAGGSARVSASMGIALFPDDAEDFENLVKNADIAMYQAKSLGRARYSFFHSELNSRRQAHLELEHQLGQAITAGELVLHYQPQVDANTGALVGVEALVRWQHPQRGLLYPGHFIGLAEESGQIAEMGVWTLHEACRQKAEWKARGLDVGCMSVNVSALEFRDHRLLDSLQSALTDNGLQPGELEIEITESVLMTETDTSQRIIERVRALGVGIAIDDFGTGYSSLSYLKRLRPNQLKIDRSFVSDTATDNDSRAIVRGVVGLANALSLNVVAEGVETVEQQAFLRETGCHALQGYYIARPMAVEALEAWMADRNNKETTA</sequence>
<dbReference type="SMART" id="SM00304">
    <property type="entry name" value="HAMP"/>
    <property type="match status" value="1"/>
</dbReference>
<dbReference type="RefSeq" id="WP_051391942.1">
    <property type="nucleotide sequence ID" value="NZ_CP019239.1"/>
</dbReference>
<dbReference type="SUPFAM" id="SSF55073">
    <property type="entry name" value="Nucleotide cyclase"/>
    <property type="match status" value="1"/>
</dbReference>
<dbReference type="InterPro" id="IPR000160">
    <property type="entry name" value="GGDEF_dom"/>
</dbReference>
<dbReference type="eggNOG" id="COG5001">
    <property type="taxonomic scope" value="Bacteria"/>
</dbReference>
<dbReference type="Pfam" id="PF00990">
    <property type="entry name" value="GGDEF"/>
    <property type="match status" value="1"/>
</dbReference>
<protein>
    <submittedName>
        <fullName evidence="6">GGDEF-domain containing protein</fullName>
    </submittedName>
</protein>
<evidence type="ECO:0000256" key="1">
    <source>
        <dbReference type="ARBA" id="ARBA00051114"/>
    </source>
</evidence>
<dbReference type="PANTHER" id="PTHR44757:SF2">
    <property type="entry name" value="BIOFILM ARCHITECTURE MAINTENANCE PROTEIN MBAA"/>
    <property type="match status" value="1"/>
</dbReference>
<evidence type="ECO:0000313" key="6">
    <source>
        <dbReference type="EMBL" id="APW44584.1"/>
    </source>
</evidence>
<dbReference type="Gene3D" id="3.30.70.270">
    <property type="match status" value="1"/>
</dbReference>
<dbReference type="PROSITE" id="PS50887">
    <property type="entry name" value="GGDEF"/>
    <property type="match status" value="1"/>
</dbReference>
<dbReference type="Gene3D" id="3.20.20.450">
    <property type="entry name" value="EAL domain"/>
    <property type="match status" value="1"/>
</dbReference>
<evidence type="ECO:0000259" key="3">
    <source>
        <dbReference type="PROSITE" id="PS50883"/>
    </source>
</evidence>
<dbReference type="SUPFAM" id="SSF141868">
    <property type="entry name" value="EAL domain-like"/>
    <property type="match status" value="1"/>
</dbReference>
<feature type="transmembrane region" description="Helical" evidence="2">
    <location>
        <begin position="20"/>
        <end position="43"/>
    </location>
</feature>
<dbReference type="PROSITE" id="PS50883">
    <property type="entry name" value="EAL"/>
    <property type="match status" value="1"/>
</dbReference>
<dbReference type="InterPro" id="IPR003660">
    <property type="entry name" value="HAMP_dom"/>
</dbReference>
<evidence type="ECO:0000256" key="2">
    <source>
        <dbReference type="SAM" id="Phobius"/>
    </source>
</evidence>
<dbReference type="InterPro" id="IPR052155">
    <property type="entry name" value="Biofilm_reg_signaling"/>
</dbReference>
<organism evidence="6 7">
    <name type="scientific">Rhodoferax saidenbachensis</name>
    <dbReference type="NCBI Taxonomy" id="1484693"/>
    <lineage>
        <taxon>Bacteria</taxon>
        <taxon>Pseudomonadati</taxon>
        <taxon>Pseudomonadota</taxon>
        <taxon>Betaproteobacteria</taxon>
        <taxon>Burkholderiales</taxon>
        <taxon>Comamonadaceae</taxon>
        <taxon>Rhodoferax</taxon>
    </lineage>
</organism>